<dbReference type="OrthoDB" id="2113341at2759"/>
<feature type="binding site" evidence="15">
    <location>
        <position position="86"/>
    </location>
    <ligand>
        <name>Ca(2+)</name>
        <dbReference type="ChEBI" id="CHEBI:29108"/>
        <label>1</label>
    </ligand>
</feature>
<proteinExistence type="inferred from homology"/>
<dbReference type="InterPro" id="IPR019794">
    <property type="entry name" value="Peroxidases_AS"/>
</dbReference>
<feature type="disulfide bond" evidence="17">
    <location>
        <begin position="78"/>
        <end position="83"/>
    </location>
</feature>
<evidence type="ECO:0000256" key="2">
    <source>
        <dbReference type="ARBA" id="ARBA00006873"/>
    </source>
</evidence>
<evidence type="ECO:0000256" key="4">
    <source>
        <dbReference type="ARBA" id="ARBA00022617"/>
    </source>
</evidence>
<feature type="binding site" description="axial binding residue" evidence="15">
    <location>
        <position position="202"/>
    </location>
    <ligand>
        <name>heme b</name>
        <dbReference type="ChEBI" id="CHEBI:60344"/>
    </ligand>
    <ligandPart>
        <name>Fe</name>
        <dbReference type="ChEBI" id="CHEBI:18248"/>
    </ligandPart>
</feature>
<evidence type="ECO:0000313" key="21">
    <source>
        <dbReference type="Proteomes" id="UP000652761"/>
    </source>
</evidence>
<dbReference type="Proteomes" id="UP000652761">
    <property type="component" value="Unassembled WGS sequence"/>
</dbReference>
<keyword evidence="10" id="KW-0325">Glycoprotein</keyword>
<feature type="active site" description="Proton acceptor" evidence="13">
    <location>
        <position position="76"/>
    </location>
</feature>
<evidence type="ECO:0000256" key="14">
    <source>
        <dbReference type="PIRSR" id="PIRSR600823-2"/>
    </source>
</evidence>
<feature type="chain" id="PRO_5033097316" description="Peroxidase" evidence="18">
    <location>
        <begin position="24"/>
        <end position="345"/>
    </location>
</feature>
<keyword evidence="5 15" id="KW-0479">Metal-binding</keyword>
<evidence type="ECO:0000256" key="7">
    <source>
        <dbReference type="ARBA" id="ARBA00023002"/>
    </source>
</evidence>
<evidence type="ECO:0000256" key="9">
    <source>
        <dbReference type="ARBA" id="ARBA00023157"/>
    </source>
</evidence>
<dbReference type="GO" id="GO:0046872">
    <property type="term" value="F:metal ion binding"/>
    <property type="evidence" value="ECO:0007669"/>
    <property type="project" value="UniProtKB-UniRule"/>
</dbReference>
<evidence type="ECO:0000256" key="18">
    <source>
        <dbReference type="RuleBase" id="RU362060"/>
    </source>
</evidence>
<keyword evidence="18" id="KW-0732">Signal</keyword>
<feature type="signal peptide" evidence="18">
    <location>
        <begin position="1"/>
        <end position="23"/>
    </location>
</feature>
<dbReference type="PANTHER" id="PTHR31517">
    <property type="match status" value="1"/>
</dbReference>
<dbReference type="InterPro" id="IPR019793">
    <property type="entry name" value="Peroxidases_heam-ligand_BS"/>
</dbReference>
<dbReference type="GO" id="GO:0140825">
    <property type="term" value="F:lactoperoxidase activity"/>
    <property type="evidence" value="ECO:0007669"/>
    <property type="project" value="UniProtKB-EC"/>
</dbReference>
<dbReference type="EMBL" id="NMUH01010027">
    <property type="protein sequence ID" value="MQM20646.1"/>
    <property type="molecule type" value="Genomic_DNA"/>
</dbReference>
<comment type="caution">
    <text evidence="20">The sequence shown here is derived from an EMBL/GenBank/DDBJ whole genome shotgun (WGS) entry which is preliminary data.</text>
</comment>
<keyword evidence="8 15" id="KW-0408">Iron</keyword>
<dbReference type="SMR" id="A0A843XMV4"/>
<dbReference type="InterPro" id="IPR033905">
    <property type="entry name" value="Secretory_peroxidase"/>
</dbReference>
<accession>A0A843XMV4</accession>
<dbReference type="CDD" id="cd00693">
    <property type="entry name" value="secretory_peroxidase"/>
    <property type="match status" value="1"/>
</dbReference>
<evidence type="ECO:0000256" key="5">
    <source>
        <dbReference type="ARBA" id="ARBA00022723"/>
    </source>
</evidence>
<feature type="site" description="Transition state stabilizer" evidence="16">
    <location>
        <position position="72"/>
    </location>
</feature>
<dbReference type="PROSITE" id="PS50873">
    <property type="entry name" value="PEROXIDASE_4"/>
    <property type="match status" value="1"/>
</dbReference>
<dbReference type="PROSITE" id="PS00435">
    <property type="entry name" value="PEROXIDASE_1"/>
    <property type="match status" value="1"/>
</dbReference>
<dbReference type="InterPro" id="IPR002016">
    <property type="entry name" value="Haem_peroxidase"/>
</dbReference>
<keyword evidence="12 18" id="KW-0376">Hydrogen peroxide</keyword>
<organism evidence="20 21">
    <name type="scientific">Colocasia esculenta</name>
    <name type="common">Wild taro</name>
    <name type="synonym">Arum esculentum</name>
    <dbReference type="NCBI Taxonomy" id="4460"/>
    <lineage>
        <taxon>Eukaryota</taxon>
        <taxon>Viridiplantae</taxon>
        <taxon>Streptophyta</taxon>
        <taxon>Embryophyta</taxon>
        <taxon>Tracheophyta</taxon>
        <taxon>Spermatophyta</taxon>
        <taxon>Magnoliopsida</taxon>
        <taxon>Liliopsida</taxon>
        <taxon>Araceae</taxon>
        <taxon>Aroideae</taxon>
        <taxon>Colocasieae</taxon>
        <taxon>Colocasia</taxon>
    </lineage>
</organism>
<dbReference type="GO" id="GO:0020037">
    <property type="term" value="F:heme binding"/>
    <property type="evidence" value="ECO:0007669"/>
    <property type="project" value="UniProtKB-UniRule"/>
</dbReference>
<evidence type="ECO:0000256" key="3">
    <source>
        <dbReference type="ARBA" id="ARBA00022559"/>
    </source>
</evidence>
<feature type="binding site" evidence="15">
    <location>
        <position position="80"/>
    </location>
    <ligand>
        <name>Ca(2+)</name>
        <dbReference type="ChEBI" id="CHEBI:29108"/>
        <label>1</label>
    </ligand>
</feature>
<keyword evidence="6 15" id="KW-0106">Calcium</keyword>
<feature type="binding site" evidence="15">
    <location>
        <position position="82"/>
    </location>
    <ligand>
        <name>Ca(2+)</name>
        <dbReference type="ChEBI" id="CHEBI:29108"/>
        <label>1</label>
    </ligand>
</feature>
<evidence type="ECO:0000256" key="15">
    <source>
        <dbReference type="PIRSR" id="PIRSR600823-3"/>
    </source>
</evidence>
<comment type="cofactor">
    <cofactor evidence="15 18">
        <name>heme b</name>
        <dbReference type="ChEBI" id="CHEBI:60344"/>
    </cofactor>
    <text evidence="15 18">Binds 1 heme b (iron(II)-protoporphyrin IX) group per subunit.</text>
</comment>
<comment type="similarity">
    <text evidence="2">Belongs to the peroxidase family. Ascorbate peroxidase subfamily.</text>
</comment>
<comment type="function">
    <text evidence="18">Removal of H(2)O(2), oxidation of toxic reductants, biosynthesis and degradation of lignin, suberization, auxin catabolism, response to environmental stresses such as wounding, pathogen attack and oxidative stress.</text>
</comment>
<dbReference type="Pfam" id="PF00141">
    <property type="entry name" value="peroxidase"/>
    <property type="match status" value="1"/>
</dbReference>
<dbReference type="FunFam" id="1.10.420.10:FF:000001">
    <property type="entry name" value="Peroxidase"/>
    <property type="match status" value="1"/>
</dbReference>
<reference evidence="20" key="1">
    <citation type="submission" date="2017-07" db="EMBL/GenBank/DDBJ databases">
        <title>Taro Niue Genome Assembly and Annotation.</title>
        <authorList>
            <person name="Atibalentja N."/>
            <person name="Keating K."/>
            <person name="Fields C.J."/>
        </authorList>
    </citation>
    <scope>NUCLEOTIDE SEQUENCE</scope>
    <source>
        <strain evidence="20">Niue_2</strain>
        <tissue evidence="20">Leaf</tissue>
    </source>
</reference>
<evidence type="ECO:0000256" key="11">
    <source>
        <dbReference type="ARBA" id="ARBA00023283"/>
    </source>
</evidence>
<dbReference type="GO" id="GO:0006979">
    <property type="term" value="P:response to oxidative stress"/>
    <property type="evidence" value="ECO:0007669"/>
    <property type="project" value="UniProtKB-UniRule"/>
</dbReference>
<dbReference type="SUPFAM" id="SSF48113">
    <property type="entry name" value="Heme-dependent peroxidases"/>
    <property type="match status" value="1"/>
</dbReference>
<evidence type="ECO:0000256" key="8">
    <source>
        <dbReference type="ARBA" id="ARBA00023004"/>
    </source>
</evidence>
<dbReference type="InterPro" id="IPR010255">
    <property type="entry name" value="Haem_peroxidase_sf"/>
</dbReference>
<dbReference type="Gene3D" id="1.10.520.10">
    <property type="match status" value="1"/>
</dbReference>
<dbReference type="GO" id="GO:0042744">
    <property type="term" value="P:hydrogen peroxide catabolic process"/>
    <property type="evidence" value="ECO:0007669"/>
    <property type="project" value="UniProtKB-KW"/>
</dbReference>
<comment type="catalytic activity">
    <reaction evidence="1 18">
        <text>2 a phenolic donor + H2O2 = 2 a phenolic radical donor + 2 H2O</text>
        <dbReference type="Rhea" id="RHEA:56136"/>
        <dbReference type="ChEBI" id="CHEBI:15377"/>
        <dbReference type="ChEBI" id="CHEBI:16240"/>
        <dbReference type="ChEBI" id="CHEBI:139520"/>
        <dbReference type="ChEBI" id="CHEBI:139521"/>
        <dbReference type="EC" id="1.11.1.7"/>
    </reaction>
</comment>
<comment type="cofactor">
    <cofactor evidence="15 18">
        <name>Ca(2+)</name>
        <dbReference type="ChEBI" id="CHEBI:29108"/>
    </cofactor>
    <text evidence="15 18">Binds 2 calcium ions per subunit.</text>
</comment>
<dbReference type="GO" id="GO:0005576">
    <property type="term" value="C:extracellular region"/>
    <property type="evidence" value="ECO:0007669"/>
    <property type="project" value="UniProtKB-SubCell"/>
</dbReference>
<protein>
    <recommendedName>
        <fullName evidence="18">Peroxidase</fullName>
        <ecNumber evidence="18">1.11.1.7</ecNumber>
    </recommendedName>
</protein>
<keyword evidence="11" id="KW-0873">Pyrrolidone carboxylic acid</keyword>
<evidence type="ECO:0000256" key="10">
    <source>
        <dbReference type="ARBA" id="ARBA00023180"/>
    </source>
</evidence>
<comment type="subcellular location">
    <subcellularLocation>
        <location evidence="18">Secreted</location>
    </subcellularLocation>
</comment>
<keyword evidence="9 17" id="KW-1015">Disulfide bond</keyword>
<feature type="binding site" evidence="15">
    <location>
        <position position="261"/>
    </location>
    <ligand>
        <name>Ca(2+)</name>
        <dbReference type="ChEBI" id="CHEBI:29108"/>
        <label>2</label>
    </ligand>
</feature>
<evidence type="ECO:0000256" key="1">
    <source>
        <dbReference type="ARBA" id="ARBA00000189"/>
    </source>
</evidence>
<keyword evidence="18" id="KW-0964">Secreted</keyword>
<evidence type="ECO:0000256" key="17">
    <source>
        <dbReference type="PIRSR" id="PIRSR600823-5"/>
    </source>
</evidence>
<feature type="binding site" evidence="15">
    <location>
        <position position="77"/>
    </location>
    <ligand>
        <name>Ca(2+)</name>
        <dbReference type="ChEBI" id="CHEBI:29108"/>
        <label>1</label>
    </ligand>
</feature>
<sequence length="345" mass="36228">MSKGVISTAGGGWLLQLLVVVLAAGLQAAVLCGAELQYGFYNTSCPLAEALVRKTVSDAFAEDGRVAAGLVRLHFHDCFVRGCDASILIDSTIHNVAEKDAVPSQTLHGYDVIDAAKAAVEAVCPGVVSCADILAFAARESAALAGNITYDVPAGRLDGTVSRAVEADLGIPSADSDLAQLIQNFTFWGLSPEDLVTLSGAHSFGVAHCPAFADRLYNFSSSSQADPTLSPAYAALLRGACPEEGSEGAVWLDLVTPEVLDNKYYAGLVLGLGLLHSDQELMAEANLRAAVEENARNRGWWAAKFAQAMVRMGSIQVQTAGEGEVRANCRLVNSSIFPRRPAASS</sequence>
<keyword evidence="21" id="KW-1185">Reference proteome</keyword>
<keyword evidence="3 18" id="KW-0575">Peroxidase</keyword>
<evidence type="ECO:0000259" key="19">
    <source>
        <dbReference type="PROSITE" id="PS50873"/>
    </source>
</evidence>
<dbReference type="PRINTS" id="PR00461">
    <property type="entry name" value="PLPEROXIDASE"/>
</dbReference>
<keyword evidence="4 18" id="KW-0349">Heme</keyword>
<feature type="disulfide bond" evidence="17">
    <location>
        <begin position="130"/>
        <end position="329"/>
    </location>
</feature>
<dbReference type="PANTHER" id="PTHR31517:SF84">
    <property type="entry name" value="PEROXIDASE"/>
    <property type="match status" value="1"/>
</dbReference>
<dbReference type="FunFam" id="1.10.520.10:FF:000001">
    <property type="entry name" value="Peroxidase"/>
    <property type="match status" value="1"/>
</dbReference>
<keyword evidence="7 18" id="KW-0560">Oxidoreductase</keyword>
<evidence type="ECO:0000256" key="16">
    <source>
        <dbReference type="PIRSR" id="PIRSR600823-4"/>
    </source>
</evidence>
<dbReference type="EC" id="1.11.1.7" evidence="18"/>
<feature type="binding site" evidence="15">
    <location>
        <position position="253"/>
    </location>
    <ligand>
        <name>Ca(2+)</name>
        <dbReference type="ChEBI" id="CHEBI:29108"/>
        <label>2</label>
    </ligand>
</feature>
<feature type="binding site" evidence="15">
    <location>
        <position position="256"/>
    </location>
    <ligand>
        <name>Ca(2+)</name>
        <dbReference type="ChEBI" id="CHEBI:29108"/>
        <label>2</label>
    </ligand>
</feature>
<evidence type="ECO:0000313" key="20">
    <source>
        <dbReference type="EMBL" id="MQM20646.1"/>
    </source>
</evidence>
<gene>
    <name evidence="20" type="ORF">Taro_053671</name>
</gene>
<evidence type="ECO:0000256" key="6">
    <source>
        <dbReference type="ARBA" id="ARBA00022837"/>
    </source>
</evidence>
<dbReference type="PROSITE" id="PS00436">
    <property type="entry name" value="PEROXIDASE_2"/>
    <property type="match status" value="1"/>
</dbReference>
<name>A0A843XMV4_COLES</name>
<feature type="disulfide bond" evidence="17">
    <location>
        <begin position="45"/>
        <end position="124"/>
    </location>
</feature>
<feature type="domain" description="Plant heme peroxidase family profile" evidence="19">
    <location>
        <begin position="35"/>
        <end position="333"/>
    </location>
</feature>
<dbReference type="AlphaFoldDB" id="A0A843XMV4"/>
<feature type="disulfide bond" evidence="17">
    <location>
        <begin position="209"/>
        <end position="241"/>
    </location>
</feature>
<comment type="similarity">
    <text evidence="18">Belongs to the peroxidase family. Classical plant (class III) peroxidase subfamily.</text>
</comment>
<dbReference type="InterPro" id="IPR000823">
    <property type="entry name" value="Peroxidase_pln"/>
</dbReference>
<dbReference type="Gene3D" id="1.10.420.10">
    <property type="entry name" value="Peroxidase, domain 2"/>
    <property type="match status" value="1"/>
</dbReference>
<feature type="binding site" evidence="15">
    <location>
        <position position="84"/>
    </location>
    <ligand>
        <name>Ca(2+)</name>
        <dbReference type="ChEBI" id="CHEBI:29108"/>
        <label>1</label>
    </ligand>
</feature>
<feature type="binding site" evidence="14">
    <location>
        <position position="172"/>
    </location>
    <ligand>
        <name>substrate</name>
    </ligand>
</feature>
<evidence type="ECO:0000256" key="13">
    <source>
        <dbReference type="PIRSR" id="PIRSR600823-1"/>
    </source>
</evidence>
<feature type="binding site" evidence="15">
    <location>
        <position position="98"/>
    </location>
    <ligand>
        <name>Ca(2+)</name>
        <dbReference type="ChEBI" id="CHEBI:29108"/>
        <label>1</label>
    </ligand>
</feature>
<evidence type="ECO:0000256" key="12">
    <source>
        <dbReference type="ARBA" id="ARBA00023324"/>
    </source>
</evidence>
<dbReference type="PRINTS" id="PR00458">
    <property type="entry name" value="PEROXIDASE"/>
</dbReference>